<dbReference type="EMBL" id="GBRH01227979">
    <property type="protein sequence ID" value="JAD69916.1"/>
    <property type="molecule type" value="Transcribed_RNA"/>
</dbReference>
<protein>
    <submittedName>
        <fullName evidence="1">Uncharacterized protein</fullName>
    </submittedName>
</protein>
<organism evidence="1">
    <name type="scientific">Arundo donax</name>
    <name type="common">Giant reed</name>
    <name type="synonym">Donax arundinaceus</name>
    <dbReference type="NCBI Taxonomy" id="35708"/>
    <lineage>
        <taxon>Eukaryota</taxon>
        <taxon>Viridiplantae</taxon>
        <taxon>Streptophyta</taxon>
        <taxon>Embryophyta</taxon>
        <taxon>Tracheophyta</taxon>
        <taxon>Spermatophyta</taxon>
        <taxon>Magnoliopsida</taxon>
        <taxon>Liliopsida</taxon>
        <taxon>Poales</taxon>
        <taxon>Poaceae</taxon>
        <taxon>PACMAD clade</taxon>
        <taxon>Arundinoideae</taxon>
        <taxon>Arundineae</taxon>
        <taxon>Arundo</taxon>
    </lineage>
</organism>
<reference evidence="1" key="2">
    <citation type="journal article" date="2015" name="Data Brief">
        <title>Shoot transcriptome of the giant reed, Arundo donax.</title>
        <authorList>
            <person name="Barrero R.A."/>
            <person name="Guerrero F.D."/>
            <person name="Moolhuijzen P."/>
            <person name="Goolsby J.A."/>
            <person name="Tidwell J."/>
            <person name="Bellgard S.E."/>
            <person name="Bellgard M.I."/>
        </authorList>
    </citation>
    <scope>NUCLEOTIDE SEQUENCE</scope>
    <source>
        <tissue evidence="1">Shoot tissue taken approximately 20 cm above the soil surface</tissue>
    </source>
</reference>
<evidence type="ECO:0000313" key="1">
    <source>
        <dbReference type="EMBL" id="JAD69916.1"/>
    </source>
</evidence>
<proteinExistence type="predicted"/>
<accession>A0A0A9C2W0</accession>
<reference evidence="1" key="1">
    <citation type="submission" date="2014-09" db="EMBL/GenBank/DDBJ databases">
        <authorList>
            <person name="Magalhaes I.L.F."/>
            <person name="Oliveira U."/>
            <person name="Santos F.R."/>
            <person name="Vidigal T.H.D.A."/>
            <person name="Brescovit A.D."/>
            <person name="Santos A.J."/>
        </authorList>
    </citation>
    <scope>NUCLEOTIDE SEQUENCE</scope>
    <source>
        <tissue evidence="1">Shoot tissue taken approximately 20 cm above the soil surface</tissue>
    </source>
</reference>
<name>A0A0A9C2W0_ARUDO</name>
<sequence length="15" mass="1610">MFMLPQSDAAAILVC</sequence>